<feature type="non-terminal residue" evidence="7">
    <location>
        <position position="495"/>
    </location>
</feature>
<feature type="domain" description="Major facilitator superfamily (MFS) profile" evidence="6">
    <location>
        <begin position="20"/>
        <end position="462"/>
    </location>
</feature>
<keyword evidence="8" id="KW-1185">Reference proteome</keyword>
<sequence length="495" mass="55067">MKTTRMEIAQPAIAVRAIRPQVYVACCFLFCTIATGMAIGHSAVLLPNLQLQNSTIVLDEEMGSWIASLYSIVGPLGAALGGCAIDIYGRRKVVITAGSCLVLGWLLITTAQNGTMILIGRILEGLARSIGGTGNTVLGDELSDPRFRGLIVCTLLTGITTGVFAMSTFGAFLNWRIASGLATLLGFITFLMYCFIYESPTWLVRKDRLKEAEDVLIQLWGPGREKQAKEELKDLIKRLRGEESSSTTRQKIITMVKYLFKPFVLKPFLIMLFFNAIQAFCGLNLFTFYAVDMLSKTRRHGIEVLDDYYTNILVSSLRTITIITTCFLIFSIGRRQLALASGISSFIPALIIGFILIPSNSGSIPASIEIYILFILIIIYAIGMTFGFYALTGIMIGETQPSKIRGFACGFIYAMNDLVLGSILKLYPWLISTLEIHGMFLMFGVSCALCTVFVYFFLPETQGLTLLEIEDYFKQPNIMWVTRKRKDKNIEDEEM</sequence>
<dbReference type="Pfam" id="PF00083">
    <property type="entry name" value="Sugar_tr"/>
    <property type="match status" value="1"/>
</dbReference>
<keyword evidence="3 5" id="KW-1133">Transmembrane helix</keyword>
<dbReference type="SUPFAM" id="SSF103473">
    <property type="entry name" value="MFS general substrate transporter"/>
    <property type="match status" value="1"/>
</dbReference>
<protein>
    <recommendedName>
        <fullName evidence="6">Major facilitator superfamily (MFS) profile domain-containing protein</fullName>
    </recommendedName>
</protein>
<feature type="transmembrane region" description="Helical" evidence="5">
    <location>
        <begin position="150"/>
        <end position="171"/>
    </location>
</feature>
<dbReference type="PANTHER" id="PTHR48021">
    <property type="match status" value="1"/>
</dbReference>
<dbReference type="InterPro" id="IPR050549">
    <property type="entry name" value="MFS_Trehalose_Transporter"/>
</dbReference>
<keyword evidence="4 5" id="KW-0472">Membrane</keyword>
<dbReference type="InterPro" id="IPR005829">
    <property type="entry name" value="Sugar_transporter_CS"/>
</dbReference>
<dbReference type="InterPro" id="IPR036259">
    <property type="entry name" value="MFS_trans_sf"/>
</dbReference>
<dbReference type="Gene3D" id="1.20.1250.20">
    <property type="entry name" value="MFS general substrate transporter like domains"/>
    <property type="match status" value="1"/>
</dbReference>
<proteinExistence type="predicted"/>
<evidence type="ECO:0000256" key="2">
    <source>
        <dbReference type="ARBA" id="ARBA00022692"/>
    </source>
</evidence>
<dbReference type="InterPro" id="IPR005828">
    <property type="entry name" value="MFS_sugar_transport-like"/>
</dbReference>
<dbReference type="GO" id="GO:0016020">
    <property type="term" value="C:membrane"/>
    <property type="evidence" value="ECO:0007669"/>
    <property type="project" value="UniProtKB-SubCell"/>
</dbReference>
<dbReference type="AlphaFoldDB" id="A0AAD7ZGD3"/>
<feature type="transmembrane region" description="Helical" evidence="5">
    <location>
        <begin position="268"/>
        <end position="288"/>
    </location>
</feature>
<dbReference type="EMBL" id="JASPKZ010008364">
    <property type="protein sequence ID" value="KAJ9580038.1"/>
    <property type="molecule type" value="Genomic_DNA"/>
</dbReference>
<dbReference type="PROSITE" id="PS50850">
    <property type="entry name" value="MFS"/>
    <property type="match status" value="1"/>
</dbReference>
<keyword evidence="2 5" id="KW-0812">Transmembrane</keyword>
<evidence type="ECO:0000313" key="8">
    <source>
        <dbReference type="Proteomes" id="UP001233999"/>
    </source>
</evidence>
<evidence type="ECO:0000256" key="3">
    <source>
        <dbReference type="ARBA" id="ARBA00022989"/>
    </source>
</evidence>
<feature type="transmembrane region" description="Helical" evidence="5">
    <location>
        <begin position="404"/>
        <end position="424"/>
    </location>
</feature>
<feature type="transmembrane region" description="Helical" evidence="5">
    <location>
        <begin position="436"/>
        <end position="458"/>
    </location>
</feature>
<evidence type="ECO:0000313" key="7">
    <source>
        <dbReference type="EMBL" id="KAJ9580038.1"/>
    </source>
</evidence>
<gene>
    <name evidence="7" type="ORF">L9F63_004331</name>
</gene>
<dbReference type="InterPro" id="IPR020846">
    <property type="entry name" value="MFS_dom"/>
</dbReference>
<feature type="transmembrane region" description="Helical" evidence="5">
    <location>
        <begin position="21"/>
        <end position="45"/>
    </location>
</feature>
<feature type="transmembrane region" description="Helical" evidence="5">
    <location>
        <begin position="177"/>
        <end position="196"/>
    </location>
</feature>
<reference evidence="7" key="2">
    <citation type="submission" date="2023-05" db="EMBL/GenBank/DDBJ databases">
        <authorList>
            <person name="Fouks B."/>
        </authorList>
    </citation>
    <scope>NUCLEOTIDE SEQUENCE</scope>
    <source>
        <strain evidence="7">Stay&amp;Tobe</strain>
        <tissue evidence="7">Testes</tissue>
    </source>
</reference>
<evidence type="ECO:0000256" key="4">
    <source>
        <dbReference type="ARBA" id="ARBA00023136"/>
    </source>
</evidence>
<feature type="transmembrane region" description="Helical" evidence="5">
    <location>
        <begin position="65"/>
        <end position="88"/>
    </location>
</feature>
<evidence type="ECO:0000256" key="5">
    <source>
        <dbReference type="SAM" id="Phobius"/>
    </source>
</evidence>
<organism evidence="7 8">
    <name type="scientific">Diploptera punctata</name>
    <name type="common">Pacific beetle cockroach</name>
    <dbReference type="NCBI Taxonomy" id="6984"/>
    <lineage>
        <taxon>Eukaryota</taxon>
        <taxon>Metazoa</taxon>
        <taxon>Ecdysozoa</taxon>
        <taxon>Arthropoda</taxon>
        <taxon>Hexapoda</taxon>
        <taxon>Insecta</taxon>
        <taxon>Pterygota</taxon>
        <taxon>Neoptera</taxon>
        <taxon>Polyneoptera</taxon>
        <taxon>Dictyoptera</taxon>
        <taxon>Blattodea</taxon>
        <taxon>Blaberoidea</taxon>
        <taxon>Blaberidae</taxon>
        <taxon>Diplopterinae</taxon>
        <taxon>Diploptera</taxon>
    </lineage>
</organism>
<dbReference type="PANTHER" id="PTHR48021:SF7">
    <property type="entry name" value="RH09188P"/>
    <property type="match status" value="1"/>
</dbReference>
<evidence type="ECO:0000256" key="1">
    <source>
        <dbReference type="ARBA" id="ARBA00004141"/>
    </source>
</evidence>
<feature type="transmembrane region" description="Helical" evidence="5">
    <location>
        <begin position="308"/>
        <end position="330"/>
    </location>
</feature>
<comment type="subcellular location">
    <subcellularLocation>
        <location evidence="1">Membrane</location>
        <topology evidence="1">Multi-pass membrane protein</topology>
    </subcellularLocation>
</comment>
<name>A0AAD7ZGD3_DIPPU</name>
<feature type="transmembrane region" description="Helical" evidence="5">
    <location>
        <begin position="337"/>
        <end position="358"/>
    </location>
</feature>
<comment type="caution">
    <text evidence="7">The sequence shown here is derived from an EMBL/GenBank/DDBJ whole genome shotgun (WGS) entry which is preliminary data.</text>
</comment>
<evidence type="ECO:0000259" key="6">
    <source>
        <dbReference type="PROSITE" id="PS50850"/>
    </source>
</evidence>
<dbReference type="PROSITE" id="PS00216">
    <property type="entry name" value="SUGAR_TRANSPORT_1"/>
    <property type="match status" value="1"/>
</dbReference>
<dbReference type="GO" id="GO:0022857">
    <property type="term" value="F:transmembrane transporter activity"/>
    <property type="evidence" value="ECO:0007669"/>
    <property type="project" value="InterPro"/>
</dbReference>
<reference evidence="7" key="1">
    <citation type="journal article" date="2023" name="IScience">
        <title>Live-bearing cockroach genome reveals convergent evolutionary mechanisms linked to viviparity in insects and beyond.</title>
        <authorList>
            <person name="Fouks B."/>
            <person name="Harrison M.C."/>
            <person name="Mikhailova A.A."/>
            <person name="Marchal E."/>
            <person name="English S."/>
            <person name="Carruthers M."/>
            <person name="Jennings E.C."/>
            <person name="Chiamaka E.L."/>
            <person name="Frigard R.A."/>
            <person name="Pippel M."/>
            <person name="Attardo G.M."/>
            <person name="Benoit J.B."/>
            <person name="Bornberg-Bauer E."/>
            <person name="Tobe S.S."/>
        </authorList>
    </citation>
    <scope>NUCLEOTIDE SEQUENCE</scope>
    <source>
        <strain evidence="7">Stay&amp;Tobe</strain>
    </source>
</reference>
<dbReference type="Proteomes" id="UP001233999">
    <property type="component" value="Unassembled WGS sequence"/>
</dbReference>
<accession>A0AAD7ZGD3</accession>
<feature type="transmembrane region" description="Helical" evidence="5">
    <location>
        <begin position="370"/>
        <end position="392"/>
    </location>
</feature>